<comment type="caution">
    <text evidence="2">The sequence shown here is derived from an EMBL/GenBank/DDBJ whole genome shotgun (WGS) entry which is preliminary data.</text>
</comment>
<dbReference type="GO" id="GO:0003677">
    <property type="term" value="F:DNA binding"/>
    <property type="evidence" value="ECO:0007669"/>
    <property type="project" value="UniProtKB-KW"/>
</dbReference>
<dbReference type="Gene3D" id="2.40.50.140">
    <property type="entry name" value="Nucleic acid-binding proteins"/>
    <property type="match status" value="1"/>
</dbReference>
<dbReference type="InterPro" id="IPR012340">
    <property type="entry name" value="NA-bd_OB-fold"/>
</dbReference>
<evidence type="ECO:0000313" key="2">
    <source>
        <dbReference type="EMBL" id="EGC16731.1"/>
    </source>
</evidence>
<accession>F0F133</accession>
<dbReference type="Proteomes" id="UP000004088">
    <property type="component" value="Unassembled WGS sequence"/>
</dbReference>
<dbReference type="EMBL" id="AEWV01000036">
    <property type="protein sequence ID" value="EGC16731.1"/>
    <property type="molecule type" value="Genomic_DNA"/>
</dbReference>
<dbReference type="Pfam" id="PF09823">
    <property type="entry name" value="DUF2357"/>
    <property type="match status" value="1"/>
</dbReference>
<dbReference type="InterPro" id="IPR002059">
    <property type="entry name" value="CSP_DNA-bd"/>
</dbReference>
<organism evidence="2 3">
    <name type="scientific">Kingella denitrificans ATCC 33394</name>
    <dbReference type="NCBI Taxonomy" id="888741"/>
    <lineage>
        <taxon>Bacteria</taxon>
        <taxon>Pseudomonadati</taxon>
        <taxon>Pseudomonadota</taxon>
        <taxon>Betaproteobacteria</taxon>
        <taxon>Neisseriales</taxon>
        <taxon>Neisseriaceae</taxon>
        <taxon>Kingella</taxon>
    </lineage>
</organism>
<protein>
    <submittedName>
        <fullName evidence="2">Cold-shock DNA-binding domain protein</fullName>
    </submittedName>
</protein>
<evidence type="ECO:0000313" key="3">
    <source>
        <dbReference type="Proteomes" id="UP000004088"/>
    </source>
</evidence>
<evidence type="ECO:0000259" key="1">
    <source>
        <dbReference type="PROSITE" id="PS51857"/>
    </source>
</evidence>
<dbReference type="Pfam" id="PF00313">
    <property type="entry name" value="CSD"/>
    <property type="match status" value="1"/>
</dbReference>
<dbReference type="HOGENOM" id="CLU_007982_0_0_4"/>
<keyword evidence="2" id="KW-0238">DNA-binding</keyword>
<reference evidence="2 3" key="1">
    <citation type="submission" date="2011-01" db="EMBL/GenBank/DDBJ databases">
        <authorList>
            <person name="Muzny D."/>
            <person name="Qin X."/>
            <person name="Deng J."/>
            <person name="Jiang H."/>
            <person name="Liu Y."/>
            <person name="Qu J."/>
            <person name="Song X.-Z."/>
            <person name="Zhang L."/>
            <person name="Thornton R."/>
            <person name="Coyle M."/>
            <person name="Francisco L."/>
            <person name="Jackson L."/>
            <person name="Javaid M."/>
            <person name="Korchina V."/>
            <person name="Kovar C."/>
            <person name="Mata R."/>
            <person name="Mathew T."/>
            <person name="Ngo R."/>
            <person name="Nguyen L."/>
            <person name="Nguyen N."/>
            <person name="Okwuonu G."/>
            <person name="Ongeri F."/>
            <person name="Pham C."/>
            <person name="Simmons D."/>
            <person name="Wilczek-Boney K."/>
            <person name="Hale W."/>
            <person name="Jakkamsetti A."/>
            <person name="Pham P."/>
            <person name="Ruth R."/>
            <person name="San Lucas F."/>
            <person name="Warren J."/>
            <person name="Zhang J."/>
            <person name="Zhao Z."/>
            <person name="Zhou C."/>
            <person name="Zhu D."/>
            <person name="Lee S."/>
            <person name="Bess C."/>
            <person name="Blankenburg K."/>
            <person name="Forbes L."/>
            <person name="Fu Q."/>
            <person name="Gubbala S."/>
            <person name="Hirani K."/>
            <person name="Jayaseelan J.C."/>
            <person name="Lara F."/>
            <person name="Munidasa M."/>
            <person name="Palculict T."/>
            <person name="Patil S."/>
            <person name="Pu L.-L."/>
            <person name="Saada N."/>
            <person name="Tang L."/>
            <person name="Weissenberger G."/>
            <person name="Zhu Y."/>
            <person name="Hemphill L."/>
            <person name="Shang Y."/>
            <person name="Youmans B."/>
            <person name="Ayvaz T."/>
            <person name="Ross M."/>
            <person name="Santibanez J."/>
            <person name="Aqrawi P."/>
            <person name="Gross S."/>
            <person name="Joshi V."/>
            <person name="Fowler G."/>
            <person name="Nazareth L."/>
            <person name="Reid J."/>
            <person name="Worley K."/>
            <person name="Petrosino J."/>
            <person name="Highlander S."/>
            <person name="Gibbs R."/>
        </authorList>
    </citation>
    <scope>NUCLEOTIDE SEQUENCE [LARGE SCALE GENOMIC DNA]</scope>
    <source>
        <strain evidence="2 3">ATCC 33394</strain>
    </source>
</reference>
<dbReference type="InterPro" id="IPR011129">
    <property type="entry name" value="CSD"/>
</dbReference>
<name>F0F133_9NEIS</name>
<dbReference type="InterPro" id="IPR018633">
    <property type="entry name" value="DUF2357"/>
</dbReference>
<keyword evidence="3" id="KW-1185">Reference proteome</keyword>
<sequence>MSDSLDIDSIESFYKALNSQGEIKVKADSILMLRNWLTEVSSFDPVSGHALHTSIVDFLDAVAKSLQDASPEGEIKDRIYRIVSHTKEAVLAIMEHTRDKILREYAMLPIHATREIDSNSVQWLSRQPGRTLREKLSGKPYMKAVRRRSSVDTAENRLLRAFLFRLEQILIERQNVFSSVAEDTCEELLVAIQRWFRTEDTAEIGVWGNLPPNNALLQDKCYRKVWDGWLWLQAIDEQIAGDSKRLDSDILRAIYWNTLCLLNHSDRFRIVQQPVGLDYDNFSISPELPVRGYLFPAVDSKIKGKIKTINYEKKFGFVTQESGVDLFFHQNNLSSKLKLDSLSTGDEVSFVIGSNRQGECADDITLPAGIIPVNFNLTGDKWKIQVGKDEYLLQIVSGNLVIEQAPSGKKKLKIESETLKEIPKAILSFVTDAPFEHSATATNQSGPIQMDSTVVDLCSIRPRFTNNTDSQAHLPFRLLQQIWTLQDGNKHVVDCGEAKAITLSGKVETVSMRSLFSHRSTLPDATKSSASMFFTKKLSDYIQTDKLTYLVPDWGNDFDLEGIRKSVNFYFDESTPLPKSIAAIFAWQSSKKFVQDRVRENDFVLVVDSFAGGISITPVQAIYQQKLAEILPETQGVSWERHPTVIVPNSSIHTAMVRNLDRNGCQTSEELLHLFGFDGLASDSGKVSFVKDDHRYHLPDSIREALIQDLDDLDLNILSNYAISDCLNSRNKDCREVGVFILPLEDTIRKSDVRMDYKWLGSAWSPIKGCQTLNRWQEEVGDIALWRDHLPELSIKIVRDGHFENFYLVKDATVTPQRGRTVNIPVEESFTLPAGQTHYSFPLQQGEGNKELQFVAYLKSPAFPLKKATACKLKMTYTYGADDPYELKFIPLDSAETGFKSIRVEWRSASECEAADLENLPVPDFPARKSWSDFQQFPKEDGKSFSDLLDWCCSKIAGLNDLISFDYEQEFKSILNKRKVGYLEWGTTDRTGKYYCRVNVDGESVFCHSSQFIEAVDENFLYEGCPVYLDVFTNEKGPSGSNISFLERFPAQLQEKAKDTANRKLSRTMEYAEKGIFSLRFPALTIWNHGHSLSESDVPDHFRNAIFEGTQKIISIIESENMPDTLKEELFFFLCCLHKDAPGIVHSRLLGAVKDKKLLQRYHKNIAFAIGNAELPYQQELLENVIDPIDNEVLTRSITMEVLSIALWRSKTLINKLTKEELGALSKNLYGCLKFDSQKVEKDGKGYQIAALCKHLELLLALLRTRGMDDENCKIIFAVSNNLTKKYITLIEKISKIVISNNIELKSRISLQIDKPEIFRKTPDLLYALRMYLTGDSGANTIVITGVSDED</sequence>
<dbReference type="PROSITE" id="PS51857">
    <property type="entry name" value="CSD_2"/>
    <property type="match status" value="1"/>
</dbReference>
<proteinExistence type="predicted"/>
<dbReference type="STRING" id="888741.HMPREF9098_1818"/>
<dbReference type="SUPFAM" id="SSF50249">
    <property type="entry name" value="Nucleic acid-binding proteins"/>
    <property type="match status" value="1"/>
</dbReference>
<feature type="domain" description="CSD" evidence="1">
    <location>
        <begin position="301"/>
        <end position="366"/>
    </location>
</feature>
<dbReference type="RefSeq" id="WP_003783755.1">
    <property type="nucleotide sequence ID" value="NZ_GL870929.1"/>
</dbReference>
<dbReference type="GO" id="GO:0005829">
    <property type="term" value="C:cytosol"/>
    <property type="evidence" value="ECO:0007669"/>
    <property type="project" value="UniProtKB-ARBA"/>
</dbReference>
<dbReference type="SMART" id="SM00357">
    <property type="entry name" value="CSP"/>
    <property type="match status" value="1"/>
</dbReference>
<gene>
    <name evidence="2" type="ORF">HMPREF9098_1818</name>
</gene>